<accession>A0A836CKL2</accession>
<name>A0A836CKL2_9STRA</name>
<keyword evidence="2" id="KW-1185">Reference proteome</keyword>
<dbReference type="Proteomes" id="UP000664859">
    <property type="component" value="Unassembled WGS sequence"/>
</dbReference>
<gene>
    <name evidence="1" type="ORF">JKP88DRAFT_253296</name>
</gene>
<dbReference type="AlphaFoldDB" id="A0A836CKL2"/>
<comment type="caution">
    <text evidence="1">The sequence shown here is derived from an EMBL/GenBank/DDBJ whole genome shotgun (WGS) entry which is preliminary data.</text>
</comment>
<organism evidence="1 2">
    <name type="scientific">Tribonema minus</name>
    <dbReference type="NCBI Taxonomy" id="303371"/>
    <lineage>
        <taxon>Eukaryota</taxon>
        <taxon>Sar</taxon>
        <taxon>Stramenopiles</taxon>
        <taxon>Ochrophyta</taxon>
        <taxon>PX clade</taxon>
        <taxon>Xanthophyceae</taxon>
        <taxon>Tribonematales</taxon>
        <taxon>Tribonemataceae</taxon>
        <taxon>Tribonema</taxon>
    </lineage>
</organism>
<evidence type="ECO:0000313" key="2">
    <source>
        <dbReference type="Proteomes" id="UP000664859"/>
    </source>
</evidence>
<dbReference type="EMBL" id="JAFCMP010000064">
    <property type="protein sequence ID" value="KAG5188753.1"/>
    <property type="molecule type" value="Genomic_DNA"/>
</dbReference>
<sequence>MTIWGEIKDVAEIVLLPLAIFVSLRSLGTNLGSTLSNTPLAQGNTPLAQGNLHLAFEGTVTNPLRLPAQLEVQFPPLTGRNEKVSVRLLARAASSKRTCDHAALVVPPALW</sequence>
<protein>
    <submittedName>
        <fullName evidence="1">Uncharacterized protein</fullName>
    </submittedName>
</protein>
<evidence type="ECO:0000313" key="1">
    <source>
        <dbReference type="EMBL" id="KAG5188753.1"/>
    </source>
</evidence>
<proteinExistence type="predicted"/>
<reference evidence="1" key="1">
    <citation type="submission" date="2021-02" db="EMBL/GenBank/DDBJ databases">
        <title>First Annotated Genome of the Yellow-green Alga Tribonema minus.</title>
        <authorList>
            <person name="Mahan K.M."/>
        </authorList>
    </citation>
    <scope>NUCLEOTIDE SEQUENCE</scope>
    <source>
        <strain evidence="1">UTEX B ZZ1240</strain>
    </source>
</reference>